<evidence type="ECO:0000313" key="5">
    <source>
        <dbReference type="EMBL" id="CAE2242318.1"/>
    </source>
</evidence>
<evidence type="ECO:0000256" key="3">
    <source>
        <dbReference type="ARBA" id="ARBA00022691"/>
    </source>
</evidence>
<dbReference type="GO" id="GO:0042054">
    <property type="term" value="F:histone methyltransferase activity"/>
    <property type="evidence" value="ECO:0007669"/>
    <property type="project" value="TreeGrafter"/>
</dbReference>
<dbReference type="InterPro" id="IPR025799">
    <property type="entry name" value="Arg_MeTrfase"/>
</dbReference>
<organism evidence="5">
    <name type="scientific">Odontella aurita</name>
    <dbReference type="NCBI Taxonomy" id="265563"/>
    <lineage>
        <taxon>Eukaryota</taxon>
        <taxon>Sar</taxon>
        <taxon>Stramenopiles</taxon>
        <taxon>Ochrophyta</taxon>
        <taxon>Bacillariophyta</taxon>
        <taxon>Mediophyceae</taxon>
        <taxon>Biddulphiophycidae</taxon>
        <taxon>Eupodiscales</taxon>
        <taxon>Odontellaceae</taxon>
        <taxon>Odontella</taxon>
    </lineage>
</organism>
<dbReference type="FunFam" id="2.70.160.11:FF:000001">
    <property type="entry name" value="Blast:Protein arginine N-methyltransferase 1"/>
    <property type="match status" value="1"/>
</dbReference>
<accession>A0A7S4IXC9</accession>
<dbReference type="Gene3D" id="2.70.160.11">
    <property type="entry name" value="Hnrnp arginine n-methyltransferase1"/>
    <property type="match status" value="1"/>
</dbReference>
<evidence type="ECO:0000256" key="2">
    <source>
        <dbReference type="ARBA" id="ARBA00022679"/>
    </source>
</evidence>
<protein>
    <recommendedName>
        <fullName evidence="4">Protein arginine N-methyltransferase domain-containing protein</fullName>
    </recommendedName>
</protein>
<keyword evidence="1" id="KW-0489">Methyltransferase</keyword>
<keyword evidence="2" id="KW-0808">Transferase</keyword>
<dbReference type="EMBL" id="HBKQ01024255">
    <property type="protein sequence ID" value="CAE2242318.1"/>
    <property type="molecule type" value="Transcribed_RNA"/>
</dbReference>
<dbReference type="InterPro" id="IPR055135">
    <property type="entry name" value="PRMT_dom"/>
</dbReference>
<dbReference type="AlphaFoldDB" id="A0A7S4IXC9"/>
<keyword evidence="3" id="KW-0949">S-adenosyl-L-methionine</keyword>
<name>A0A7S4IXC9_9STRA</name>
<dbReference type="PANTHER" id="PTHR11006">
    <property type="entry name" value="PROTEIN ARGININE N-METHYLTRANSFERASE"/>
    <property type="match status" value="1"/>
</dbReference>
<sequence>MTPPRESALVEPVVDVVDAKSVCTDAVPILSIDLKTCTVDDLSFSSAFKLTATRNDYIHALVAYFECGFTQIHRPMGFSTSPFARYTHWKQTIFYVRDAPLTISRGEEVNGTISCRPNSRNRRDLDIDIGLKFEGRHCQAEGMSEYRLR</sequence>
<dbReference type="InterPro" id="IPR029063">
    <property type="entry name" value="SAM-dependent_MTases_sf"/>
</dbReference>
<feature type="domain" description="Protein arginine N-methyltransferase" evidence="4">
    <location>
        <begin position="6"/>
        <end position="134"/>
    </location>
</feature>
<dbReference type="GO" id="GO:0016274">
    <property type="term" value="F:protein-arginine N-methyltransferase activity"/>
    <property type="evidence" value="ECO:0007669"/>
    <property type="project" value="InterPro"/>
</dbReference>
<dbReference type="SUPFAM" id="SSF53335">
    <property type="entry name" value="S-adenosyl-L-methionine-dependent methyltransferases"/>
    <property type="match status" value="1"/>
</dbReference>
<gene>
    <name evidence="5" type="ORF">OAUR00152_LOCUS16535</name>
</gene>
<proteinExistence type="predicted"/>
<evidence type="ECO:0000259" key="4">
    <source>
        <dbReference type="Pfam" id="PF22528"/>
    </source>
</evidence>
<dbReference type="GO" id="GO:0005634">
    <property type="term" value="C:nucleus"/>
    <property type="evidence" value="ECO:0007669"/>
    <property type="project" value="TreeGrafter"/>
</dbReference>
<reference evidence="5" key="1">
    <citation type="submission" date="2021-01" db="EMBL/GenBank/DDBJ databases">
        <authorList>
            <person name="Corre E."/>
            <person name="Pelletier E."/>
            <person name="Niang G."/>
            <person name="Scheremetjew M."/>
            <person name="Finn R."/>
            <person name="Kale V."/>
            <person name="Holt S."/>
            <person name="Cochrane G."/>
            <person name="Meng A."/>
            <person name="Brown T."/>
            <person name="Cohen L."/>
        </authorList>
    </citation>
    <scope>NUCLEOTIDE SEQUENCE</scope>
    <source>
        <strain evidence="5">Isolate 1302-5</strain>
    </source>
</reference>
<dbReference type="GO" id="GO:0032259">
    <property type="term" value="P:methylation"/>
    <property type="evidence" value="ECO:0007669"/>
    <property type="project" value="UniProtKB-KW"/>
</dbReference>
<evidence type="ECO:0000256" key="1">
    <source>
        <dbReference type="ARBA" id="ARBA00022603"/>
    </source>
</evidence>
<dbReference type="PANTHER" id="PTHR11006:SF53">
    <property type="entry name" value="PROTEIN ARGININE N-METHYLTRANSFERASE 3"/>
    <property type="match status" value="1"/>
</dbReference>
<dbReference type="Pfam" id="PF22528">
    <property type="entry name" value="PRMT_C"/>
    <property type="match status" value="1"/>
</dbReference>